<evidence type="ECO:0000256" key="3">
    <source>
        <dbReference type="PROSITE-ProRule" id="PRU00221"/>
    </source>
</evidence>
<organism evidence="4 5">
    <name type="scientific">Galdieria partita</name>
    <dbReference type="NCBI Taxonomy" id="83374"/>
    <lineage>
        <taxon>Eukaryota</taxon>
        <taxon>Rhodophyta</taxon>
        <taxon>Bangiophyceae</taxon>
        <taxon>Galdieriales</taxon>
        <taxon>Galdieriaceae</taxon>
        <taxon>Galdieria</taxon>
    </lineage>
</organism>
<dbReference type="SMART" id="SM00320">
    <property type="entry name" value="WD40"/>
    <property type="match status" value="8"/>
</dbReference>
<dbReference type="GO" id="GO:0003730">
    <property type="term" value="F:mRNA 3'-UTR binding"/>
    <property type="evidence" value="ECO:0007669"/>
    <property type="project" value="TreeGrafter"/>
</dbReference>
<dbReference type="GO" id="GO:0005634">
    <property type="term" value="C:nucleus"/>
    <property type="evidence" value="ECO:0007669"/>
    <property type="project" value="TreeGrafter"/>
</dbReference>
<dbReference type="PROSITE" id="PS50294">
    <property type="entry name" value="WD_REPEATS_REGION"/>
    <property type="match status" value="2"/>
</dbReference>
<accession>A0A9C7PSV6</accession>
<dbReference type="Gene3D" id="2.130.10.10">
    <property type="entry name" value="YVTN repeat-like/Quinoprotein amine dehydrogenase"/>
    <property type="match status" value="3"/>
</dbReference>
<feature type="repeat" description="WD" evidence="3">
    <location>
        <begin position="46"/>
        <end position="90"/>
    </location>
</feature>
<gene>
    <name evidence="4" type="ORF">GpartN1_g1884.t1</name>
</gene>
<dbReference type="PROSITE" id="PS50082">
    <property type="entry name" value="WD_REPEATS_2"/>
    <property type="match status" value="2"/>
</dbReference>
<comment type="caution">
    <text evidence="4">The sequence shown here is derived from an EMBL/GenBank/DDBJ whole genome shotgun (WGS) entry which is preliminary data.</text>
</comment>
<feature type="repeat" description="WD" evidence="3">
    <location>
        <begin position="696"/>
        <end position="734"/>
    </location>
</feature>
<sequence length="734" mass="82960">MNVLATAPPNKDSTRTDCSRNGILAVSCGNIVLLINVQQCAVLGELRGHRKRVHCVRFHKSLAIEHLLATASIDGAVKVWDTVLKREIRSIQYTRAIISCFFSSLYPHILLILSEDSKLCGWDLTSKNKDESLKLLHNGDNSIKGKVTSVEISSSDLLLLGLSSGLILGWNVFESPYVEKSFQQHTHPVHSITSCCGKYESKAKQSEYFYSICEDGLVCGWNTNDSTPCFMISIKEKVSSFSKSSKAHIERFILKYISPDRMAVAIGYLRKPFLLEIPSLESTCLVSYEEISGLHRNSITSLLVVEYQKRLWIISIAIDGCIGLWDADSAAFHHWILKGSNGYPLSFSIAKDYQYPLVISYSNGSIGFVDSRECLNIRQQPNIQTTKRLSFLGRDDFVCDICYVPCSSNFSPNFLAMVTTRGQLFFGRIHFSSPNESEDSVLENLYLQKICSTYLGSKITKSGNISNKFRLCWIMAYNKENENIFHDENILHLLMTNQLMVIESDPSEGRLEASLWYLKMNSAKELIWQFRTCLSQELKTLSIQRKYLSDPVNIHSIQCSPNGRYIGIACNFQHCFIWDVNTMNLVSYMEIAKLHLLSQWQCISQVADNQLTDKIALAFSCIDGRVGLLCFDTSSKVIHDTTSHPLDIIWCEVSFQKPIVSLCTIQDTTIQVAIALSDGSIQIWLPMKEKTPSKLLPGQRELISKLEWNGLCTSFIVSIGSDKMLRLWDITRWS</sequence>
<dbReference type="InterPro" id="IPR052640">
    <property type="entry name" value="Gemin-5"/>
</dbReference>
<dbReference type="GO" id="GO:0032797">
    <property type="term" value="C:SMN complex"/>
    <property type="evidence" value="ECO:0007669"/>
    <property type="project" value="TreeGrafter"/>
</dbReference>
<evidence type="ECO:0000313" key="4">
    <source>
        <dbReference type="EMBL" id="GJQ10093.1"/>
    </source>
</evidence>
<dbReference type="GO" id="GO:0000387">
    <property type="term" value="P:spliceosomal snRNP assembly"/>
    <property type="evidence" value="ECO:0007669"/>
    <property type="project" value="TreeGrafter"/>
</dbReference>
<reference evidence="4" key="1">
    <citation type="journal article" date="2022" name="Proc. Natl. Acad. Sci. U.S.A.">
        <title>Life cycle and functional genomics of the unicellular red alga Galdieria for elucidating algal and plant evolution and industrial use.</title>
        <authorList>
            <person name="Hirooka S."/>
            <person name="Itabashi T."/>
            <person name="Ichinose T.M."/>
            <person name="Onuma R."/>
            <person name="Fujiwara T."/>
            <person name="Yamashita S."/>
            <person name="Jong L.W."/>
            <person name="Tomita R."/>
            <person name="Iwane A.H."/>
            <person name="Miyagishima S.Y."/>
        </authorList>
    </citation>
    <scope>NUCLEOTIDE SEQUENCE</scope>
    <source>
        <strain evidence="4">NBRC 102759</strain>
    </source>
</reference>
<dbReference type="InterPro" id="IPR036322">
    <property type="entry name" value="WD40_repeat_dom_sf"/>
</dbReference>
<dbReference type="OrthoDB" id="7326421at2759"/>
<dbReference type="InterPro" id="IPR019775">
    <property type="entry name" value="WD40_repeat_CS"/>
</dbReference>
<dbReference type="Proteomes" id="UP001061958">
    <property type="component" value="Unassembled WGS sequence"/>
</dbReference>
<proteinExistence type="predicted"/>
<keyword evidence="1 3" id="KW-0853">WD repeat</keyword>
<evidence type="ECO:0000313" key="5">
    <source>
        <dbReference type="Proteomes" id="UP001061958"/>
    </source>
</evidence>
<evidence type="ECO:0000256" key="2">
    <source>
        <dbReference type="ARBA" id="ARBA00022737"/>
    </source>
</evidence>
<keyword evidence="2" id="KW-0677">Repeat</keyword>
<name>A0A9C7PSV6_9RHOD</name>
<protein>
    <submittedName>
        <fullName evidence="4">Uncharacterized protein</fullName>
    </submittedName>
</protein>
<dbReference type="InterPro" id="IPR001680">
    <property type="entry name" value="WD40_rpt"/>
</dbReference>
<dbReference type="AlphaFoldDB" id="A0A9C7PSV6"/>
<dbReference type="SUPFAM" id="SSF50978">
    <property type="entry name" value="WD40 repeat-like"/>
    <property type="match status" value="2"/>
</dbReference>
<evidence type="ECO:0000256" key="1">
    <source>
        <dbReference type="ARBA" id="ARBA00022574"/>
    </source>
</evidence>
<dbReference type="PANTHER" id="PTHR46362:SF1">
    <property type="entry name" value="GEM-ASSOCIATED PROTEIN 5"/>
    <property type="match status" value="1"/>
</dbReference>
<keyword evidence="5" id="KW-1185">Reference proteome</keyword>
<reference evidence="4" key="2">
    <citation type="submission" date="2022-01" db="EMBL/GenBank/DDBJ databases">
        <authorList>
            <person name="Hirooka S."/>
            <person name="Miyagishima S.Y."/>
        </authorList>
    </citation>
    <scope>NUCLEOTIDE SEQUENCE</scope>
    <source>
        <strain evidence="4">NBRC 102759</strain>
    </source>
</reference>
<dbReference type="PROSITE" id="PS00678">
    <property type="entry name" value="WD_REPEATS_1"/>
    <property type="match status" value="1"/>
</dbReference>
<dbReference type="PANTHER" id="PTHR46362">
    <property type="entry name" value="GEM-ASSOCIATED PROTEIN 5"/>
    <property type="match status" value="1"/>
</dbReference>
<dbReference type="InterPro" id="IPR015943">
    <property type="entry name" value="WD40/YVTN_repeat-like_dom_sf"/>
</dbReference>
<dbReference type="EMBL" id="BQMJ01000013">
    <property type="protein sequence ID" value="GJQ10093.1"/>
    <property type="molecule type" value="Genomic_DNA"/>
</dbReference>
<dbReference type="Pfam" id="PF00400">
    <property type="entry name" value="WD40"/>
    <property type="match status" value="1"/>
</dbReference>